<reference evidence="1 2" key="1">
    <citation type="journal article" date="2017" name="Int. J. Syst. Evol. Microbiol.">
        <title>Mycobacterium talmoniae sp. nov., a slowly growing mycobacterium isolated from human respiratory samples.</title>
        <authorList>
            <person name="Davidson R.M."/>
            <person name="DeGroote M.A."/>
            <person name="Marola J.L."/>
            <person name="Buss S."/>
            <person name="Jones V."/>
            <person name="McNeil M.R."/>
            <person name="Freifeld A.G."/>
            <person name="Elaine Epperson L."/>
            <person name="Hasan N.A."/>
            <person name="Jackson M."/>
            <person name="Iwen P.C."/>
            <person name="Salfinger M."/>
            <person name="Strong M."/>
        </authorList>
    </citation>
    <scope>NUCLEOTIDE SEQUENCE [LARGE SCALE GENOMIC DNA]</scope>
    <source>
        <strain evidence="1 2">ATCC BAA-2683</strain>
    </source>
</reference>
<evidence type="ECO:0000313" key="1">
    <source>
        <dbReference type="EMBL" id="PQM44739.1"/>
    </source>
</evidence>
<dbReference type="Proteomes" id="UP000238296">
    <property type="component" value="Unassembled WGS sequence"/>
</dbReference>
<dbReference type="EMBL" id="PPEA01000722">
    <property type="protein sequence ID" value="PQM44739.1"/>
    <property type="molecule type" value="Genomic_DNA"/>
</dbReference>
<organism evidence="1 2">
    <name type="scientific">Mycobacterium talmoniae</name>
    <dbReference type="NCBI Taxonomy" id="1858794"/>
    <lineage>
        <taxon>Bacteria</taxon>
        <taxon>Bacillati</taxon>
        <taxon>Actinomycetota</taxon>
        <taxon>Actinomycetes</taxon>
        <taxon>Mycobacteriales</taxon>
        <taxon>Mycobacteriaceae</taxon>
        <taxon>Mycobacterium</taxon>
    </lineage>
</organism>
<comment type="caution">
    <text evidence="1">The sequence shown here is derived from an EMBL/GenBank/DDBJ whole genome shotgun (WGS) entry which is preliminary data.</text>
</comment>
<sequence length="59" mass="6166">MRAIQPEMSILLNTWSAMKLAVPAARLGGSPIGTAAKVSTGEPNATMLARSLDRRNAAT</sequence>
<gene>
    <name evidence="1" type="ORF">C1Y40_05098</name>
</gene>
<dbReference type="AlphaFoldDB" id="A0A2S8BDM5"/>
<proteinExistence type="predicted"/>
<name>A0A2S8BDM5_9MYCO</name>
<accession>A0A2S8BDM5</accession>
<protein>
    <submittedName>
        <fullName evidence="1">Uncharacterized protein</fullName>
    </submittedName>
</protein>
<evidence type="ECO:0000313" key="2">
    <source>
        <dbReference type="Proteomes" id="UP000238296"/>
    </source>
</evidence>